<evidence type="ECO:0000313" key="3">
    <source>
        <dbReference type="EMBL" id="GAA0660860.1"/>
    </source>
</evidence>
<dbReference type="Proteomes" id="UP001500420">
    <property type="component" value="Unassembled WGS sequence"/>
</dbReference>
<organism evidence="3 4">
    <name type="scientific">Natronoarchaeum mannanilyticum</name>
    <dbReference type="NCBI Taxonomy" id="926360"/>
    <lineage>
        <taxon>Archaea</taxon>
        <taxon>Methanobacteriati</taxon>
        <taxon>Methanobacteriota</taxon>
        <taxon>Stenosarchaea group</taxon>
        <taxon>Halobacteria</taxon>
        <taxon>Halobacteriales</taxon>
        <taxon>Natronoarchaeaceae</taxon>
    </lineage>
</organism>
<evidence type="ECO:0000313" key="4">
    <source>
        <dbReference type="Proteomes" id="UP001500420"/>
    </source>
</evidence>
<feature type="domain" description="Halobacterial output" evidence="2">
    <location>
        <begin position="40"/>
        <end position="103"/>
    </location>
</feature>
<dbReference type="RefSeq" id="WP_343771869.1">
    <property type="nucleotide sequence ID" value="NZ_BAAADV010000001.1"/>
</dbReference>
<name>A0AAV3T3T0_9EURY</name>
<accession>A0AAV3T3T0</accession>
<evidence type="ECO:0000259" key="2">
    <source>
        <dbReference type="Pfam" id="PF18545"/>
    </source>
</evidence>
<proteinExistence type="predicted"/>
<sequence length="110" mass="11787">MDEEQFHRLSADAADRDGDDEIQLDADAPKAIFEPSTGGSATEAIVSLVAQEEDCAPLELDPLYDAVDPEALDNICTATPDTSLRLSFDYAGYTVLVDGSGIVQLIQTDH</sequence>
<comment type="caution">
    <text evidence="3">The sequence shown here is derived from an EMBL/GenBank/DDBJ whole genome shotgun (WGS) entry which is preliminary data.</text>
</comment>
<keyword evidence="4" id="KW-1185">Reference proteome</keyword>
<feature type="compositionally biased region" description="Basic and acidic residues" evidence="1">
    <location>
        <begin position="1"/>
        <end position="16"/>
    </location>
</feature>
<evidence type="ECO:0000256" key="1">
    <source>
        <dbReference type="SAM" id="MobiDB-lite"/>
    </source>
</evidence>
<protein>
    <recommendedName>
        <fullName evidence="2">Halobacterial output domain-containing protein</fullName>
    </recommendedName>
</protein>
<reference evidence="3 4" key="1">
    <citation type="journal article" date="2019" name="Int. J. Syst. Evol. Microbiol.">
        <title>The Global Catalogue of Microorganisms (GCM) 10K type strain sequencing project: providing services to taxonomists for standard genome sequencing and annotation.</title>
        <authorList>
            <consortium name="The Broad Institute Genomics Platform"/>
            <consortium name="The Broad Institute Genome Sequencing Center for Infectious Disease"/>
            <person name="Wu L."/>
            <person name="Ma J."/>
        </authorList>
    </citation>
    <scope>NUCLEOTIDE SEQUENCE [LARGE SCALE GENOMIC DNA]</scope>
    <source>
        <strain evidence="3 4">JCM 16328</strain>
    </source>
</reference>
<dbReference type="Pfam" id="PF18545">
    <property type="entry name" value="HalOD1"/>
    <property type="match status" value="1"/>
</dbReference>
<gene>
    <name evidence="3" type="ORF">GCM10009020_01170</name>
</gene>
<dbReference type="EMBL" id="BAAADV010000001">
    <property type="protein sequence ID" value="GAA0660860.1"/>
    <property type="molecule type" value="Genomic_DNA"/>
</dbReference>
<feature type="region of interest" description="Disordered" evidence="1">
    <location>
        <begin position="1"/>
        <end position="21"/>
    </location>
</feature>
<dbReference type="InterPro" id="IPR040624">
    <property type="entry name" value="HalOD1"/>
</dbReference>
<dbReference type="AlphaFoldDB" id="A0AAV3T3T0"/>